<dbReference type="InterPro" id="IPR001015">
    <property type="entry name" value="Ferrochelatase"/>
</dbReference>
<dbReference type="InterPro" id="IPR033644">
    <property type="entry name" value="Ferrochelatase_C"/>
</dbReference>
<keyword evidence="5" id="KW-0456">Lyase</keyword>
<keyword evidence="3" id="KW-0408">Iron</keyword>
<comment type="caution">
    <text evidence="10">The sequence shown here is derived from an EMBL/GenBank/DDBJ whole genome shotgun (WGS) entry which is preliminary data.</text>
</comment>
<comment type="catalytic activity">
    <reaction evidence="7">
        <text>Fe-coproporphyrin III + 2 H(+) = coproporphyrin III + Fe(2+)</text>
        <dbReference type="Rhea" id="RHEA:49572"/>
        <dbReference type="ChEBI" id="CHEBI:15378"/>
        <dbReference type="ChEBI" id="CHEBI:29033"/>
        <dbReference type="ChEBI" id="CHEBI:68438"/>
        <dbReference type="ChEBI" id="CHEBI:131725"/>
        <dbReference type="EC" id="4.99.1.9"/>
    </reaction>
    <physiologicalReaction direction="right-to-left" evidence="7">
        <dbReference type="Rhea" id="RHEA:49574"/>
    </physiologicalReaction>
</comment>
<evidence type="ECO:0000313" key="10">
    <source>
        <dbReference type="EMBL" id="MBT9313871.1"/>
    </source>
</evidence>
<dbReference type="SUPFAM" id="SSF53800">
    <property type="entry name" value="Chelatase"/>
    <property type="match status" value="1"/>
</dbReference>
<protein>
    <recommendedName>
        <fullName evidence="2">coproporphyrin ferrochelatase</fullName>
        <ecNumber evidence="2">4.99.1.9</ecNumber>
    </recommendedName>
</protein>
<dbReference type="CDD" id="cd00419">
    <property type="entry name" value="Ferrochelatase_C"/>
    <property type="match status" value="1"/>
</dbReference>
<evidence type="ECO:0000256" key="6">
    <source>
        <dbReference type="ARBA" id="ARBA00023244"/>
    </source>
</evidence>
<dbReference type="AlphaFoldDB" id="A0A947GKA3"/>
<comment type="similarity">
    <text evidence="8">Belongs to the ferrochelatase family.</text>
</comment>
<dbReference type="Gene3D" id="3.40.50.1400">
    <property type="match status" value="1"/>
</dbReference>
<sequence>MVAISRTHLSSPDPSSSDDRVAVLLMGYGEVESYEDFANYNEQALNLLTAKFAPVPTWIYPPLAKLLALFDRHEWDHQHDHFISPHNAIFERQREGIERHLQSKWGERVSVFKAFNFCAPHLPHQVLEEIQSQGFTKLMIYPLLVVDSIFTSGIAVEQVNNALAQTFKAGEDHWLQSTRYMPSFYNQPDYIDLLARQVEDKIQQHLAVAHLPSQTGIVLMNHGCPHKAKGFTSGITESQLLYEAVRERLIYNYPLISIGWLNHDTPMIEWTQPNVTLAAQNLMDLGATALVLMPIGFATENHETLLDVEHIISHLRRKRPDVTYVQMPCVNDSDEFTAMAAGWVDGLISDLLGEQGIVVNQSQRAQIAEDFSGHHHDHAHNGHHHDGHHHGEHSHDHHDHKQHAHHGH</sequence>
<evidence type="ECO:0000256" key="3">
    <source>
        <dbReference type="ARBA" id="ARBA00023004"/>
    </source>
</evidence>
<evidence type="ECO:0000256" key="8">
    <source>
        <dbReference type="RuleBase" id="RU004185"/>
    </source>
</evidence>
<keyword evidence="6" id="KW-0627">Porphyrin biosynthesis</keyword>
<dbReference type="Proteomes" id="UP000717364">
    <property type="component" value="Unassembled WGS sequence"/>
</dbReference>
<dbReference type="Pfam" id="PF00762">
    <property type="entry name" value="Ferrochelatase"/>
    <property type="match status" value="1"/>
</dbReference>
<comment type="pathway">
    <text evidence="1">Porphyrin-containing compound metabolism; protoheme biosynthesis.</text>
</comment>
<keyword evidence="4" id="KW-0350">Heme biosynthesis</keyword>
<reference evidence="10" key="1">
    <citation type="submission" date="2020-11" db="EMBL/GenBank/DDBJ databases">
        <authorList>
            <person name="Konstantinou D."/>
            <person name="Gkelis S."/>
            <person name="Popin R."/>
            <person name="Fewer D."/>
            <person name="Sivonen K."/>
        </authorList>
    </citation>
    <scope>NUCLEOTIDE SEQUENCE</scope>
    <source>
        <strain evidence="10">TAU-MAC 1115</strain>
    </source>
</reference>
<proteinExistence type="inferred from homology"/>
<dbReference type="PANTHER" id="PTHR11108:SF1">
    <property type="entry name" value="FERROCHELATASE, MITOCHONDRIAL"/>
    <property type="match status" value="1"/>
</dbReference>
<dbReference type="GO" id="GO:0006783">
    <property type="term" value="P:heme biosynthetic process"/>
    <property type="evidence" value="ECO:0007669"/>
    <property type="project" value="UniProtKB-KW"/>
</dbReference>
<dbReference type="CDD" id="cd03411">
    <property type="entry name" value="Ferrochelatase_N"/>
    <property type="match status" value="1"/>
</dbReference>
<dbReference type="EC" id="4.99.1.9" evidence="2"/>
<evidence type="ECO:0000256" key="4">
    <source>
        <dbReference type="ARBA" id="ARBA00023133"/>
    </source>
</evidence>
<evidence type="ECO:0000256" key="1">
    <source>
        <dbReference type="ARBA" id="ARBA00004744"/>
    </source>
</evidence>
<dbReference type="EMBL" id="JADOES010000001">
    <property type="protein sequence ID" value="MBT9313871.1"/>
    <property type="molecule type" value="Genomic_DNA"/>
</dbReference>
<keyword evidence="11" id="KW-1185">Reference proteome</keyword>
<evidence type="ECO:0000313" key="11">
    <source>
        <dbReference type="Proteomes" id="UP000717364"/>
    </source>
</evidence>
<evidence type="ECO:0000256" key="5">
    <source>
        <dbReference type="ARBA" id="ARBA00023239"/>
    </source>
</evidence>
<gene>
    <name evidence="10" type="ORF">IXB50_00330</name>
</gene>
<dbReference type="GO" id="GO:0004325">
    <property type="term" value="F:ferrochelatase activity"/>
    <property type="evidence" value="ECO:0007669"/>
    <property type="project" value="InterPro"/>
</dbReference>
<reference evidence="10" key="2">
    <citation type="journal article" date="2021" name="Mar. Drugs">
        <title>Genome Reduction and Secondary Metabolism of the Marine Sponge-Associated Cyanobacterium Leptothoe.</title>
        <authorList>
            <person name="Konstantinou D."/>
            <person name="Popin R.V."/>
            <person name="Fewer D.P."/>
            <person name="Sivonen K."/>
            <person name="Gkelis S."/>
        </authorList>
    </citation>
    <scope>NUCLEOTIDE SEQUENCE</scope>
    <source>
        <strain evidence="10">TAU-MAC 1115</strain>
    </source>
</reference>
<evidence type="ECO:0000256" key="2">
    <source>
        <dbReference type="ARBA" id="ARBA00013215"/>
    </source>
</evidence>
<evidence type="ECO:0000256" key="9">
    <source>
        <dbReference type="SAM" id="MobiDB-lite"/>
    </source>
</evidence>
<dbReference type="PANTHER" id="PTHR11108">
    <property type="entry name" value="FERROCHELATASE"/>
    <property type="match status" value="1"/>
</dbReference>
<organism evidence="10 11">
    <name type="scientific">Leptothoe spongobia TAU-MAC 1115</name>
    <dbReference type="NCBI Taxonomy" id="1967444"/>
    <lineage>
        <taxon>Bacteria</taxon>
        <taxon>Bacillati</taxon>
        <taxon>Cyanobacteriota</taxon>
        <taxon>Cyanophyceae</taxon>
        <taxon>Nodosilineales</taxon>
        <taxon>Cymatolegaceae</taxon>
        <taxon>Leptothoe</taxon>
        <taxon>Leptothoe spongobia</taxon>
    </lineage>
</organism>
<dbReference type="RefSeq" id="WP_215606938.1">
    <property type="nucleotide sequence ID" value="NZ_JADOES010000001.1"/>
</dbReference>
<name>A0A947GKA3_9CYAN</name>
<evidence type="ECO:0000256" key="7">
    <source>
        <dbReference type="ARBA" id="ARBA00024536"/>
    </source>
</evidence>
<dbReference type="InterPro" id="IPR033659">
    <property type="entry name" value="Ferrochelatase_N"/>
</dbReference>
<accession>A0A947GKA3</accession>
<feature type="region of interest" description="Disordered" evidence="9">
    <location>
        <begin position="374"/>
        <end position="408"/>
    </location>
</feature>
<feature type="compositionally biased region" description="Basic residues" evidence="9">
    <location>
        <begin position="375"/>
        <end position="392"/>
    </location>
</feature>